<reference evidence="4 5" key="1">
    <citation type="submission" date="2020-08" db="EMBL/GenBank/DDBJ databases">
        <title>Plant Genome Project.</title>
        <authorList>
            <person name="Zhang R.-G."/>
        </authorList>
    </citation>
    <scope>NUCLEOTIDE SEQUENCE [LARGE SCALE GENOMIC DNA]</scope>
    <source>
        <tissue evidence="4">Rhizome</tissue>
    </source>
</reference>
<comment type="caution">
    <text evidence="4">The sequence shown here is derived from an EMBL/GenBank/DDBJ whole genome shotgun (WGS) entry which is preliminary data.</text>
</comment>
<accession>A0A8J5G036</accession>
<evidence type="ECO:0008006" key="6">
    <source>
        <dbReference type="Google" id="ProtNLM"/>
    </source>
</evidence>
<evidence type="ECO:0000256" key="1">
    <source>
        <dbReference type="ARBA" id="ARBA00005485"/>
    </source>
</evidence>
<evidence type="ECO:0000256" key="2">
    <source>
        <dbReference type="ARBA" id="ARBA00023054"/>
    </source>
</evidence>
<name>A0A8J5G036_ZINOF</name>
<dbReference type="AlphaFoldDB" id="A0A8J5G036"/>
<feature type="coiled-coil region" evidence="3">
    <location>
        <begin position="218"/>
        <end position="376"/>
    </location>
</feature>
<dbReference type="InterPro" id="IPR008545">
    <property type="entry name" value="Web"/>
</dbReference>
<keyword evidence="5" id="KW-1185">Reference proteome</keyword>
<proteinExistence type="inferred from homology"/>
<dbReference type="PANTHER" id="PTHR32054">
    <property type="entry name" value="HEAVY CHAIN, PUTATIVE, EXPRESSED-RELATED-RELATED"/>
    <property type="match status" value="1"/>
</dbReference>
<evidence type="ECO:0000256" key="3">
    <source>
        <dbReference type="SAM" id="Coils"/>
    </source>
</evidence>
<keyword evidence="2 3" id="KW-0175">Coiled coil</keyword>
<dbReference type="PANTHER" id="PTHR32054:SF2">
    <property type="entry name" value="PROTEIN PLASTID MOVEMENT IMPAIRED 2"/>
    <property type="match status" value="1"/>
</dbReference>
<dbReference type="Pfam" id="PF05701">
    <property type="entry name" value="WEMBL"/>
    <property type="match status" value="1"/>
</dbReference>
<comment type="similarity">
    <text evidence="1">Belongs to the WEB family.</text>
</comment>
<evidence type="ECO:0000313" key="4">
    <source>
        <dbReference type="EMBL" id="KAG6497361.1"/>
    </source>
</evidence>
<dbReference type="Proteomes" id="UP000734854">
    <property type="component" value="Unassembled WGS sequence"/>
</dbReference>
<dbReference type="EMBL" id="JACMSC010000012">
    <property type="protein sequence ID" value="KAG6497361.1"/>
    <property type="molecule type" value="Genomic_DNA"/>
</dbReference>
<dbReference type="GO" id="GO:0009904">
    <property type="term" value="P:chloroplast accumulation movement"/>
    <property type="evidence" value="ECO:0007669"/>
    <property type="project" value="TreeGrafter"/>
</dbReference>
<dbReference type="GO" id="GO:0009903">
    <property type="term" value="P:chloroplast avoidance movement"/>
    <property type="evidence" value="ECO:0007669"/>
    <property type="project" value="TreeGrafter"/>
</dbReference>
<gene>
    <name evidence="4" type="ORF">ZIOFF_045260</name>
</gene>
<dbReference type="GO" id="GO:0005829">
    <property type="term" value="C:cytosol"/>
    <property type="evidence" value="ECO:0007669"/>
    <property type="project" value="TreeGrafter"/>
</dbReference>
<sequence>MSKMYPRDDVVFRDPTSIQKQQGFSAFWKIFLSQQKESNARAMAFKSELSHPSSNDVEQILRNVDDIKQQICTLKLDMASASVQRQKAQIQIQLSNSEYKSYSEYSEGLRREIEATIVEKEFVDLARIESENEIKRIKASHETDAANFIESMEKVKSRTIQLREEIKAGETLQKKLGITASELNALHHEMEFVRLMEKNNLKTRYVKDEQEVADLSSLQSSKVELDAAKKELSWLKQEGFGIMDVMDVTRKELSHIAKEKENCRREVKEYESRVELLEAKLHEAMSMMESASAAETRADAIVASLSVALRQLHSDIGAARREAELVREETKAVRSQTEMTKLRTSESLEERLGAAMEALKNAKASEAMALEELQQVTESTMTERAISSLWSDTITISKSEYYYLIKQGKAATEVAEKKVTAALAWKEVFEAKEKGGREERWAIAAVDQEIRGIDHVTPRSWHNTKLAIAMPRRSLHVSGISGRINGQISSLSLLKKQPSLKSIAPRLTLDSKKKGKVMEKVVSFLNGHRSCRNIKASA</sequence>
<organism evidence="4 5">
    <name type="scientific">Zingiber officinale</name>
    <name type="common">Ginger</name>
    <name type="synonym">Amomum zingiber</name>
    <dbReference type="NCBI Taxonomy" id="94328"/>
    <lineage>
        <taxon>Eukaryota</taxon>
        <taxon>Viridiplantae</taxon>
        <taxon>Streptophyta</taxon>
        <taxon>Embryophyta</taxon>
        <taxon>Tracheophyta</taxon>
        <taxon>Spermatophyta</taxon>
        <taxon>Magnoliopsida</taxon>
        <taxon>Liliopsida</taxon>
        <taxon>Zingiberales</taxon>
        <taxon>Zingiberaceae</taxon>
        <taxon>Zingiber</taxon>
    </lineage>
</organism>
<protein>
    <recommendedName>
        <fullName evidence="6">Protein PLASTID MOVEMENT IMPAIRED 2</fullName>
    </recommendedName>
</protein>
<evidence type="ECO:0000313" key="5">
    <source>
        <dbReference type="Proteomes" id="UP000734854"/>
    </source>
</evidence>